<evidence type="ECO:0000313" key="2">
    <source>
        <dbReference type="EMBL" id="PKD45237.1"/>
    </source>
</evidence>
<evidence type="ECO:0000259" key="1">
    <source>
        <dbReference type="Pfam" id="PF00535"/>
    </source>
</evidence>
<dbReference type="PANTHER" id="PTHR43685:SF2">
    <property type="entry name" value="GLYCOSYLTRANSFERASE 2-LIKE DOMAIN-CONTAINING PROTEIN"/>
    <property type="match status" value="1"/>
</dbReference>
<dbReference type="GO" id="GO:0016740">
    <property type="term" value="F:transferase activity"/>
    <property type="evidence" value="ECO:0007669"/>
    <property type="project" value="UniProtKB-KW"/>
</dbReference>
<dbReference type="Gene3D" id="3.90.550.10">
    <property type="entry name" value="Spore Coat Polysaccharide Biosynthesis Protein SpsA, Chain A"/>
    <property type="match status" value="1"/>
</dbReference>
<dbReference type="SUPFAM" id="SSF53448">
    <property type="entry name" value="Nucleotide-diphospho-sugar transferases"/>
    <property type="match status" value="1"/>
</dbReference>
<dbReference type="InterPro" id="IPR029044">
    <property type="entry name" value="Nucleotide-diphossugar_trans"/>
</dbReference>
<dbReference type="Pfam" id="PF00535">
    <property type="entry name" value="Glycos_transf_2"/>
    <property type="match status" value="1"/>
</dbReference>
<dbReference type="OrthoDB" id="597270at2"/>
<dbReference type="GO" id="GO:0044010">
    <property type="term" value="P:single-species biofilm formation"/>
    <property type="evidence" value="ECO:0007669"/>
    <property type="project" value="TreeGrafter"/>
</dbReference>
<reference evidence="2 3" key="1">
    <citation type="submission" date="2017-11" db="EMBL/GenBank/DDBJ databases">
        <title>Rhodohalobacter 15182 sp. nov., isolated from a salt lake.</title>
        <authorList>
            <person name="Han S."/>
        </authorList>
    </citation>
    <scope>NUCLEOTIDE SEQUENCE [LARGE SCALE GENOMIC DNA]</scope>
    <source>
        <strain evidence="2 3">15182</strain>
    </source>
</reference>
<evidence type="ECO:0000313" key="3">
    <source>
        <dbReference type="Proteomes" id="UP000233398"/>
    </source>
</evidence>
<accession>A0A2N0VM00</accession>
<dbReference type="InterPro" id="IPR001173">
    <property type="entry name" value="Glyco_trans_2-like"/>
</dbReference>
<feature type="domain" description="Glycosyltransferase 2-like" evidence="1">
    <location>
        <begin position="11"/>
        <end position="121"/>
    </location>
</feature>
<keyword evidence="2" id="KW-0808">Transferase</keyword>
<dbReference type="PANTHER" id="PTHR43685">
    <property type="entry name" value="GLYCOSYLTRANSFERASE"/>
    <property type="match status" value="1"/>
</dbReference>
<organism evidence="2 3">
    <name type="scientific">Rhodohalobacter barkolensis</name>
    <dbReference type="NCBI Taxonomy" id="2053187"/>
    <lineage>
        <taxon>Bacteria</taxon>
        <taxon>Pseudomonadati</taxon>
        <taxon>Balneolota</taxon>
        <taxon>Balneolia</taxon>
        <taxon>Balneolales</taxon>
        <taxon>Balneolaceae</taxon>
        <taxon>Rhodohalobacter</taxon>
    </lineage>
</organism>
<comment type="caution">
    <text evidence="2">The sequence shown here is derived from an EMBL/GenBank/DDBJ whole genome shotgun (WGS) entry which is preliminary data.</text>
</comment>
<proteinExistence type="predicted"/>
<dbReference type="AlphaFoldDB" id="A0A2N0VM00"/>
<gene>
    <name evidence="2" type="ORF">CWD77_07265</name>
</gene>
<keyword evidence="3" id="KW-1185">Reference proteome</keyword>
<sequence length="260" mass="30348">MIQSATGDKVSCLVVTANRKDLLRRSLLSLKNQTHKNIELVVIDNGEETVDELMEMFPEEQVNYTFIQPSPDNILGDLRNISLEKATGDYMICWDDDDWFHPKRIETQLNVLKSGFDACCLEGNIFHIDTPDLINHPYIGRLSDGSPSSIMHRRDDEIRYPSLRRGEDTVYLNQWIEKHRYKMLDLSYAYLFVRVFHGSNVSGKKHFLRRLKNSPKNWVQFMWHAKVKGNLLGHPKFDLTEKEKEAFEMFIQDSKKLGLL</sequence>
<dbReference type="RefSeq" id="WP_101072810.1">
    <property type="nucleotide sequence ID" value="NZ_PISP01000001.1"/>
</dbReference>
<dbReference type="EMBL" id="PISP01000001">
    <property type="protein sequence ID" value="PKD45237.1"/>
    <property type="molecule type" value="Genomic_DNA"/>
</dbReference>
<dbReference type="InterPro" id="IPR050834">
    <property type="entry name" value="Glycosyltransf_2"/>
</dbReference>
<name>A0A2N0VM00_9BACT</name>
<protein>
    <submittedName>
        <fullName evidence="2">Glycosyltransferase family 2 protein</fullName>
    </submittedName>
</protein>
<dbReference type="Proteomes" id="UP000233398">
    <property type="component" value="Unassembled WGS sequence"/>
</dbReference>
<dbReference type="CDD" id="cd00761">
    <property type="entry name" value="Glyco_tranf_GTA_type"/>
    <property type="match status" value="1"/>
</dbReference>